<evidence type="ECO:0000313" key="3">
    <source>
        <dbReference type="Proteomes" id="UP001160519"/>
    </source>
</evidence>
<accession>A0AA43Q0M9</accession>
<feature type="compositionally biased region" description="Basic residues" evidence="1">
    <location>
        <begin position="483"/>
        <end position="499"/>
    </location>
</feature>
<reference evidence="2" key="1">
    <citation type="submission" date="2023-01" db="EMBL/GenBank/DDBJ databases">
        <title>Biogeochemical cycle of methane in antarctic sediments.</title>
        <authorList>
            <person name="Roldan D.M."/>
            <person name="Menes R.J."/>
        </authorList>
    </citation>
    <scope>NUCLEOTIDE SEQUENCE [LARGE SCALE GENOMIC DNA]</scope>
    <source>
        <strain evidence="2">K-2018 MAG008</strain>
    </source>
</reference>
<dbReference type="AlphaFoldDB" id="A0AA43Q0M9"/>
<keyword evidence="3" id="KW-1185">Reference proteome</keyword>
<dbReference type="EMBL" id="JAQSDF010000001">
    <property type="protein sequence ID" value="MDI1229593.1"/>
    <property type="molecule type" value="Genomic_DNA"/>
</dbReference>
<organism evidence="2 3">
    <name type="scientific">Candidatus Methylobacter titanis</name>
    <dbReference type="NCBI Taxonomy" id="3053457"/>
    <lineage>
        <taxon>Bacteria</taxon>
        <taxon>Pseudomonadati</taxon>
        <taxon>Pseudomonadota</taxon>
        <taxon>Gammaproteobacteria</taxon>
        <taxon>Methylococcales</taxon>
        <taxon>Methylococcaceae</taxon>
        <taxon>Methylobacter</taxon>
    </lineage>
</organism>
<evidence type="ECO:0000313" key="2">
    <source>
        <dbReference type="EMBL" id="MDI1229593.1"/>
    </source>
</evidence>
<sequence length="499" mass="54310">MPLFTHPSSLVLPFFLLTATLSGCSVMRSYDDELKQTIDLVGKGQIDQALTQHESNNTGGDFDLLYYLEKGELLRLNSQYNDSASAWLLADQKVNEWENEAKIRAGAILENVGTVVLNDKTRRYDGHDYEKVMLSTRLALDHVLTGDWNAARTEIKKTHEREAIIAEINAKDTEALEQESKEKGISTTFKDLNGYPVETLNSAEVTTLKNGYQSAFSHYLAGFVYEALNEQGLASPGYRQAIELRPDIKILEDGLSTLETRPGLRKSSETDVLFVVESGTAPTLNSITIPVPVIVSNLGVIPISFPVLHSDTSHTLQPSTVGIDGKNTLPLAAITSLDTLSKRALRDDMPGIIVRGILRAAAKTLSQKALMDQGGGVALAGIALNIANVITESADERTWRMLPATISIARMTLPSGKHDIAIGSSKQSIDIQGSHAIVVTRLLGNQTYWSQPAYGPQMPVYAAPAMIQPLKKVDGSAINTPAKKSKKKKVKKPVHQAQG</sequence>
<gene>
    <name evidence="2" type="ORF">PSU93_00390</name>
</gene>
<comment type="caution">
    <text evidence="2">The sequence shown here is derived from an EMBL/GenBank/DDBJ whole genome shotgun (WGS) entry which is preliminary data.</text>
</comment>
<name>A0AA43Q0M9_9GAMM</name>
<feature type="region of interest" description="Disordered" evidence="1">
    <location>
        <begin position="476"/>
        <end position="499"/>
    </location>
</feature>
<dbReference type="Proteomes" id="UP001160519">
    <property type="component" value="Unassembled WGS sequence"/>
</dbReference>
<evidence type="ECO:0000256" key="1">
    <source>
        <dbReference type="SAM" id="MobiDB-lite"/>
    </source>
</evidence>
<protein>
    <submittedName>
        <fullName evidence="2">Uncharacterized protein</fullName>
    </submittedName>
</protein>
<proteinExistence type="predicted"/>